<dbReference type="AlphaFoldDB" id="A0A438M5U8"/>
<name>A0A438M5U8_9ACTN</name>
<dbReference type="PROSITE" id="PS50932">
    <property type="entry name" value="HTH_LACI_2"/>
    <property type="match status" value="1"/>
</dbReference>
<dbReference type="Pfam" id="PF00356">
    <property type="entry name" value="LacI"/>
    <property type="match status" value="1"/>
</dbReference>
<dbReference type="PANTHER" id="PTHR30146:SF109">
    <property type="entry name" value="HTH-TYPE TRANSCRIPTIONAL REGULATOR GALS"/>
    <property type="match status" value="1"/>
</dbReference>
<dbReference type="InterPro" id="IPR010982">
    <property type="entry name" value="Lambda_DNA-bd_dom_sf"/>
</dbReference>
<comment type="caution">
    <text evidence="5">The sequence shown here is derived from an EMBL/GenBank/DDBJ whole genome shotgun (WGS) entry which is preliminary data.</text>
</comment>
<evidence type="ECO:0000256" key="3">
    <source>
        <dbReference type="ARBA" id="ARBA00023163"/>
    </source>
</evidence>
<keyword evidence="3" id="KW-0804">Transcription</keyword>
<protein>
    <submittedName>
        <fullName evidence="5">LacI family transcriptional regulator</fullName>
    </submittedName>
</protein>
<keyword evidence="2" id="KW-0238">DNA-binding</keyword>
<dbReference type="InterPro" id="IPR046335">
    <property type="entry name" value="LacI/GalR-like_sensor"/>
</dbReference>
<dbReference type="SUPFAM" id="SSF53822">
    <property type="entry name" value="Periplasmic binding protein-like I"/>
    <property type="match status" value="1"/>
</dbReference>
<dbReference type="PANTHER" id="PTHR30146">
    <property type="entry name" value="LACI-RELATED TRANSCRIPTIONAL REPRESSOR"/>
    <property type="match status" value="1"/>
</dbReference>
<dbReference type="CDD" id="cd06267">
    <property type="entry name" value="PBP1_LacI_sugar_binding-like"/>
    <property type="match status" value="1"/>
</dbReference>
<dbReference type="EMBL" id="SAUN01000001">
    <property type="protein sequence ID" value="RVX40957.1"/>
    <property type="molecule type" value="Genomic_DNA"/>
</dbReference>
<organism evidence="5 6">
    <name type="scientific">Nonomuraea polychroma</name>
    <dbReference type="NCBI Taxonomy" id="46176"/>
    <lineage>
        <taxon>Bacteria</taxon>
        <taxon>Bacillati</taxon>
        <taxon>Actinomycetota</taxon>
        <taxon>Actinomycetes</taxon>
        <taxon>Streptosporangiales</taxon>
        <taxon>Streptosporangiaceae</taxon>
        <taxon>Nonomuraea</taxon>
    </lineage>
</organism>
<dbReference type="GO" id="GO:0000976">
    <property type="term" value="F:transcription cis-regulatory region binding"/>
    <property type="evidence" value="ECO:0007669"/>
    <property type="project" value="TreeGrafter"/>
</dbReference>
<dbReference type="Gene3D" id="3.40.50.2300">
    <property type="match status" value="2"/>
</dbReference>
<sequence>MPDHTAPASPRPGRRRPTILDVAAAAGVSKGLVSKVLSGSAGPSAATTQRVLAVAERMGYRKDRTATLLAQRRTRLIGVTILPSNVYHGELAEEIQAIVDAAGYETVLGAITATHDERRSIETLIDFRCEALLLLGPTMPEAELASLVENVPTVCVGRPLNLPEVDVVRADDEQGITDVVDHLVSLGHRHIAHVDGGAGHIAAVRRGAYRAAMRRHGLEAVVLPGGLTERQGAAAFEHLPSGTGITAVVAFNDRAAVGLIEALESSGIRVPDGMSVAGFDDSLMARHPRMALTTVSQSPIEQARLAVQAVIDRLNGEHQERREIVLPTRLVVRGSTAAPRTPLALRRNS</sequence>
<dbReference type="GO" id="GO:0003700">
    <property type="term" value="F:DNA-binding transcription factor activity"/>
    <property type="evidence" value="ECO:0007669"/>
    <property type="project" value="TreeGrafter"/>
</dbReference>
<dbReference type="SUPFAM" id="SSF47413">
    <property type="entry name" value="lambda repressor-like DNA-binding domains"/>
    <property type="match status" value="1"/>
</dbReference>
<dbReference type="CDD" id="cd01392">
    <property type="entry name" value="HTH_LacI"/>
    <property type="match status" value="1"/>
</dbReference>
<dbReference type="InterPro" id="IPR028082">
    <property type="entry name" value="Peripla_BP_I"/>
</dbReference>
<gene>
    <name evidence="5" type="ORF">EDD27_3408</name>
</gene>
<dbReference type="OrthoDB" id="59108at2"/>
<evidence type="ECO:0000256" key="2">
    <source>
        <dbReference type="ARBA" id="ARBA00023125"/>
    </source>
</evidence>
<reference evidence="5 6" key="1">
    <citation type="submission" date="2019-01" db="EMBL/GenBank/DDBJ databases">
        <title>Sequencing the genomes of 1000 actinobacteria strains.</title>
        <authorList>
            <person name="Klenk H.-P."/>
        </authorList>
    </citation>
    <scope>NUCLEOTIDE SEQUENCE [LARGE SCALE GENOMIC DNA]</scope>
    <source>
        <strain evidence="5 6">DSM 43925</strain>
    </source>
</reference>
<proteinExistence type="predicted"/>
<dbReference type="Pfam" id="PF13377">
    <property type="entry name" value="Peripla_BP_3"/>
    <property type="match status" value="1"/>
</dbReference>
<dbReference type="InterPro" id="IPR000843">
    <property type="entry name" value="HTH_LacI"/>
</dbReference>
<accession>A0A438M5U8</accession>
<evidence type="ECO:0000313" key="5">
    <source>
        <dbReference type="EMBL" id="RVX40957.1"/>
    </source>
</evidence>
<evidence type="ECO:0000256" key="1">
    <source>
        <dbReference type="ARBA" id="ARBA00023015"/>
    </source>
</evidence>
<keyword evidence="6" id="KW-1185">Reference proteome</keyword>
<feature type="domain" description="HTH lacI-type" evidence="4">
    <location>
        <begin position="17"/>
        <end position="71"/>
    </location>
</feature>
<evidence type="ECO:0000313" key="6">
    <source>
        <dbReference type="Proteomes" id="UP000284824"/>
    </source>
</evidence>
<dbReference type="Gene3D" id="1.10.260.40">
    <property type="entry name" value="lambda repressor-like DNA-binding domains"/>
    <property type="match status" value="1"/>
</dbReference>
<keyword evidence="1" id="KW-0805">Transcription regulation</keyword>
<dbReference type="Proteomes" id="UP000284824">
    <property type="component" value="Unassembled WGS sequence"/>
</dbReference>
<dbReference type="RefSeq" id="WP_127933268.1">
    <property type="nucleotide sequence ID" value="NZ_SAUN01000001.1"/>
</dbReference>
<dbReference type="SMART" id="SM00354">
    <property type="entry name" value="HTH_LACI"/>
    <property type="match status" value="1"/>
</dbReference>
<evidence type="ECO:0000259" key="4">
    <source>
        <dbReference type="PROSITE" id="PS50932"/>
    </source>
</evidence>